<comment type="caution">
    <text evidence="2">The sequence shown here is derived from an EMBL/GenBank/DDBJ whole genome shotgun (WGS) entry which is preliminary data.</text>
</comment>
<gene>
    <name evidence="2" type="ORF">ACJEBJ_25820</name>
</gene>
<organism evidence="2 3">
    <name type="scientific">Pseudomonas pergaminensis</name>
    <dbReference type="NCBI Taxonomy" id="2853159"/>
    <lineage>
        <taxon>Bacteria</taxon>
        <taxon>Pseudomonadati</taxon>
        <taxon>Pseudomonadota</taxon>
        <taxon>Gammaproteobacteria</taxon>
        <taxon>Pseudomonadales</taxon>
        <taxon>Pseudomonadaceae</taxon>
        <taxon>Pseudomonas</taxon>
    </lineage>
</organism>
<dbReference type="PANTHER" id="PTHR37512">
    <property type="entry name" value="TRIFUNCTIONAL NAD BIOSYNTHESIS/REGULATOR PROTEIN NADR"/>
    <property type="match status" value="1"/>
</dbReference>
<dbReference type="PANTHER" id="PTHR37512:SF1">
    <property type="entry name" value="NADR_TTD14 AAA DOMAIN-CONTAINING PROTEIN"/>
    <property type="match status" value="1"/>
</dbReference>
<keyword evidence="3" id="KW-1185">Reference proteome</keyword>
<evidence type="ECO:0000259" key="1">
    <source>
        <dbReference type="Pfam" id="PF13521"/>
    </source>
</evidence>
<accession>A0ABW8R6L7</accession>
<dbReference type="Gene3D" id="3.40.50.300">
    <property type="entry name" value="P-loop containing nucleotide triphosphate hydrolases"/>
    <property type="match status" value="1"/>
</dbReference>
<reference evidence="2 3" key="1">
    <citation type="submission" date="2024-11" db="EMBL/GenBank/DDBJ databases">
        <authorList>
            <person name="Lucas J.A."/>
        </authorList>
    </citation>
    <scope>NUCLEOTIDE SEQUENCE [LARGE SCALE GENOMIC DNA]</scope>
    <source>
        <strain evidence="2 3">Z 7.15</strain>
    </source>
</reference>
<proteinExistence type="predicted"/>
<name>A0ABW8R6L7_9PSED</name>
<dbReference type="Pfam" id="PF13521">
    <property type="entry name" value="AAA_28"/>
    <property type="match status" value="1"/>
</dbReference>
<evidence type="ECO:0000313" key="3">
    <source>
        <dbReference type="Proteomes" id="UP001623008"/>
    </source>
</evidence>
<evidence type="ECO:0000313" key="2">
    <source>
        <dbReference type="EMBL" id="MFK9007549.1"/>
    </source>
</evidence>
<dbReference type="InterPro" id="IPR038727">
    <property type="entry name" value="NadR/Ttd14_AAA_dom"/>
</dbReference>
<feature type="domain" description="NadR/Ttd14 AAA" evidence="1">
    <location>
        <begin position="4"/>
        <end position="160"/>
    </location>
</feature>
<dbReference type="SUPFAM" id="SSF52540">
    <property type="entry name" value="P-loop containing nucleoside triphosphate hydrolases"/>
    <property type="match status" value="1"/>
</dbReference>
<dbReference type="RefSeq" id="WP_406599496.1">
    <property type="nucleotide sequence ID" value="NZ_JBJHQF010000059.1"/>
</dbReference>
<sequence>MKVVVLAGPESSGKSWLAAQLHAQFGGLMVGEYVRYFIDHHQRDTTLADIPDIARGQLAWEDAARAKQPQLLILDTHLLTNRLWSQTLFGDCPAWLDSELLARHYDLHLLLSPEDVEWTADGQRCQPELADRQAFFQASLDWMRQHHQPFAVIGGDWAQRRVMAFAAVAKLLA</sequence>
<dbReference type="EMBL" id="JBJHQF010000059">
    <property type="protein sequence ID" value="MFK9007549.1"/>
    <property type="molecule type" value="Genomic_DNA"/>
</dbReference>
<dbReference type="InterPro" id="IPR052735">
    <property type="entry name" value="NAD_biosynth-regulator"/>
</dbReference>
<dbReference type="InterPro" id="IPR027417">
    <property type="entry name" value="P-loop_NTPase"/>
</dbReference>
<protein>
    <submittedName>
        <fullName evidence="2">AAA family ATPase</fullName>
    </submittedName>
</protein>
<dbReference type="Proteomes" id="UP001623008">
    <property type="component" value="Unassembled WGS sequence"/>
</dbReference>